<evidence type="ECO:0000313" key="2">
    <source>
        <dbReference type="Proteomes" id="UP000006004"/>
    </source>
</evidence>
<gene>
    <name evidence="1" type="ORF">GEMHA0001_0455</name>
</gene>
<organism evidence="1 2">
    <name type="scientific">Gemella haemolysans ATCC 10379</name>
    <dbReference type="NCBI Taxonomy" id="546270"/>
    <lineage>
        <taxon>Bacteria</taxon>
        <taxon>Bacillati</taxon>
        <taxon>Bacillota</taxon>
        <taxon>Bacilli</taxon>
        <taxon>Bacillales</taxon>
        <taxon>Gemellaceae</taxon>
        <taxon>Gemella</taxon>
    </lineage>
</organism>
<dbReference type="AlphaFoldDB" id="C5NYB7"/>
<accession>C5NYB7</accession>
<sequence>MELQLTDSEAEKLLNMLKIIIENHKNTIKENENTQGDILIGSSSKEKFILSYKYSLRSKVFNLRETNYNHTLVRINLNSNFHKNADGSKVYGNRINIFSEQEFYDKNDGQTHCKTYPLPFKNIENTDDFLRTLDNLLIFSNIDKNNNLSIHIQGNLI</sequence>
<dbReference type="eggNOG" id="ENOG50330V7">
    <property type="taxonomic scope" value="Bacteria"/>
</dbReference>
<protein>
    <submittedName>
        <fullName evidence="1">Uncharacterized protein</fullName>
    </submittedName>
</protein>
<evidence type="ECO:0000313" key="1">
    <source>
        <dbReference type="EMBL" id="EER67702.1"/>
    </source>
</evidence>
<dbReference type="GeneID" id="93287496"/>
<reference evidence="1" key="2">
    <citation type="submission" date="2009-06" db="EMBL/GenBank/DDBJ databases">
        <authorList>
            <person name="Sebastian Y."/>
            <person name="Madupu R."/>
            <person name="Durkin A.S."/>
            <person name="Torralba M."/>
            <person name="Methe B."/>
            <person name="Sutton G.G."/>
            <person name="Strausberg R.L."/>
            <person name="Nelson K.E."/>
        </authorList>
    </citation>
    <scope>NUCLEOTIDE SEQUENCE [LARGE SCALE GENOMIC DNA]</scope>
    <source>
        <strain evidence="1">ATCC 10379</strain>
    </source>
</reference>
<name>C5NYB7_9BACL</name>
<comment type="caution">
    <text evidence="1">The sequence shown here is derived from an EMBL/GenBank/DDBJ whole genome shotgun (WGS) entry which is preliminary data.</text>
</comment>
<dbReference type="EMBL" id="ACDZ02000014">
    <property type="protein sequence ID" value="EER67702.1"/>
    <property type="molecule type" value="Genomic_DNA"/>
</dbReference>
<reference evidence="1" key="1">
    <citation type="submission" date="2009-01" db="EMBL/GenBank/DDBJ databases">
        <authorList>
            <person name="Fulton L."/>
            <person name="Clifton S."/>
            <person name="Chinwalla A.T."/>
            <person name="Mitreva M."/>
            <person name="Sodergren E."/>
            <person name="Weinstock G."/>
            <person name="Clifton S."/>
            <person name="Dooling D.J."/>
            <person name="Fulton B."/>
            <person name="Minx P."/>
            <person name="Pepin K.H."/>
            <person name="Johnson M."/>
            <person name="Bhonagiri V."/>
            <person name="Nash W.E."/>
            <person name="Mardis E.R."/>
            <person name="Wilson R.K."/>
        </authorList>
    </citation>
    <scope>NUCLEOTIDE SEQUENCE [LARGE SCALE GENOMIC DNA]</scope>
    <source>
        <strain evidence="1">ATCC 10379</strain>
    </source>
</reference>
<keyword evidence="2" id="KW-1185">Reference proteome</keyword>
<proteinExistence type="predicted"/>
<dbReference type="Proteomes" id="UP000006004">
    <property type="component" value="Unassembled WGS sequence"/>
</dbReference>
<dbReference type="InterPro" id="IPR053916">
    <property type="entry name" value="DUF6978"/>
</dbReference>
<dbReference type="Pfam" id="PF22398">
    <property type="entry name" value="DUF6978"/>
    <property type="match status" value="1"/>
</dbReference>
<dbReference type="RefSeq" id="WP_003145048.1">
    <property type="nucleotide sequence ID" value="NZ_ACDZ02000014.1"/>
</dbReference>